<evidence type="ECO:0000313" key="9">
    <source>
        <dbReference type="EMBL" id="HGQ18530.1"/>
    </source>
</evidence>
<dbReference type="SUPFAM" id="SSF102712">
    <property type="entry name" value="JAB1/MPN domain"/>
    <property type="match status" value="1"/>
</dbReference>
<sequence length="165" mass="18266">MEVDVVRAIKECLHLMNIVAGVALLVRLAINGSILRNIITAATSSDMERVFFGVGKLIDDTFLVVEVFECPNVAGNPRIEFIAEPLCEYRVFRYAEEKGLEIVAVIHSHPAPPKPSTSDLKGMRLWSIPWLIVDSLSGSYRAWILVDNGIVEVNVTLTTENSKTV</sequence>
<dbReference type="EMBL" id="DTBZ01000114">
    <property type="protein sequence ID" value="HGQ18530.1"/>
    <property type="molecule type" value="Genomic_DNA"/>
</dbReference>
<feature type="transmembrane region" description="Helical" evidence="6">
    <location>
        <begin position="12"/>
        <end position="30"/>
    </location>
</feature>
<keyword evidence="6" id="KW-1133">Transmembrane helix</keyword>
<evidence type="ECO:0000256" key="3">
    <source>
        <dbReference type="ARBA" id="ARBA00022801"/>
    </source>
</evidence>
<reference evidence="8" key="1">
    <citation type="journal article" date="2020" name="mSystems">
        <title>Genome- and Community-Level Interaction Insights into Carbon Utilization and Element Cycling Functions of Hydrothermarchaeota in Hydrothermal Sediment.</title>
        <authorList>
            <person name="Zhou Z."/>
            <person name="Liu Y."/>
            <person name="Xu W."/>
            <person name="Pan J."/>
            <person name="Luo Z.H."/>
            <person name="Li M."/>
        </authorList>
    </citation>
    <scope>NUCLEOTIDE SEQUENCE [LARGE SCALE GENOMIC DNA]</scope>
    <source>
        <strain evidence="8">SpSt-618</strain>
        <strain evidence="9">SpSt-657</strain>
    </source>
</reference>
<feature type="domain" description="JAB1/MPN/MOV34 metalloenzyme" evidence="7">
    <location>
        <begin position="27"/>
        <end position="160"/>
    </location>
</feature>
<dbReference type="GO" id="GO:0008235">
    <property type="term" value="F:metalloexopeptidase activity"/>
    <property type="evidence" value="ECO:0007669"/>
    <property type="project" value="TreeGrafter"/>
</dbReference>
<keyword evidence="2" id="KW-0479">Metal-binding</keyword>
<proteinExistence type="predicted"/>
<dbReference type="SMART" id="SM00232">
    <property type="entry name" value="JAB_MPN"/>
    <property type="match status" value="1"/>
</dbReference>
<keyword evidence="1" id="KW-0645">Protease</keyword>
<comment type="caution">
    <text evidence="8">The sequence shown here is derived from an EMBL/GenBank/DDBJ whole genome shotgun (WGS) entry which is preliminary data.</text>
</comment>
<evidence type="ECO:0000256" key="1">
    <source>
        <dbReference type="ARBA" id="ARBA00022670"/>
    </source>
</evidence>
<dbReference type="Pfam" id="PF14464">
    <property type="entry name" value="Prok-JAB"/>
    <property type="match status" value="1"/>
</dbReference>
<dbReference type="Gene3D" id="3.40.140.10">
    <property type="entry name" value="Cytidine Deaminase, domain 2"/>
    <property type="match status" value="1"/>
</dbReference>
<evidence type="ECO:0000256" key="4">
    <source>
        <dbReference type="ARBA" id="ARBA00022833"/>
    </source>
</evidence>
<evidence type="ECO:0000313" key="8">
    <source>
        <dbReference type="EMBL" id="HGN36472.1"/>
    </source>
</evidence>
<evidence type="ECO:0000259" key="7">
    <source>
        <dbReference type="SMART" id="SM00232"/>
    </source>
</evidence>
<dbReference type="PANTHER" id="PTHR34858">
    <property type="entry name" value="CYSO-CYSTEINE PEPTIDASE"/>
    <property type="match status" value="1"/>
</dbReference>
<dbReference type="CDD" id="cd08070">
    <property type="entry name" value="MPN_like"/>
    <property type="match status" value="1"/>
</dbReference>
<dbReference type="GO" id="GO:0008270">
    <property type="term" value="F:zinc ion binding"/>
    <property type="evidence" value="ECO:0007669"/>
    <property type="project" value="TreeGrafter"/>
</dbReference>
<keyword evidence="3" id="KW-0378">Hydrolase</keyword>
<keyword evidence="6" id="KW-0472">Membrane</keyword>
<gene>
    <name evidence="8" type="ORF">ENT87_02845</name>
    <name evidence="9" type="ORF">ENU30_06110</name>
</gene>
<dbReference type="InterPro" id="IPR051929">
    <property type="entry name" value="VirAsm_ModProt"/>
</dbReference>
<keyword evidence="4" id="KW-0862">Zinc</keyword>
<organism evidence="8">
    <name type="scientific">Ignisphaera aggregans</name>
    <dbReference type="NCBI Taxonomy" id="334771"/>
    <lineage>
        <taxon>Archaea</taxon>
        <taxon>Thermoproteota</taxon>
        <taxon>Thermoprotei</taxon>
        <taxon>Desulfurococcales</taxon>
        <taxon>Desulfurococcaceae</taxon>
        <taxon>Ignisphaera</taxon>
    </lineage>
</organism>
<accession>A0A7J3I728</accession>
<dbReference type="EMBL" id="DTAI01000081">
    <property type="protein sequence ID" value="HGN36472.1"/>
    <property type="molecule type" value="Genomic_DNA"/>
</dbReference>
<protein>
    <submittedName>
        <fullName evidence="8">M67 family peptidase</fullName>
    </submittedName>
</protein>
<dbReference type="AlphaFoldDB" id="A0A7J3I728"/>
<dbReference type="InterPro" id="IPR028090">
    <property type="entry name" value="JAB_dom_prok"/>
</dbReference>
<keyword evidence="5" id="KW-0482">Metalloprotease</keyword>
<dbReference type="PANTHER" id="PTHR34858:SF1">
    <property type="entry name" value="CYSO-CYSTEINE PEPTIDASE"/>
    <property type="match status" value="1"/>
</dbReference>
<dbReference type="GO" id="GO:0006508">
    <property type="term" value="P:proteolysis"/>
    <property type="evidence" value="ECO:0007669"/>
    <property type="project" value="UniProtKB-KW"/>
</dbReference>
<dbReference type="InterPro" id="IPR000555">
    <property type="entry name" value="JAMM/MPN+_dom"/>
</dbReference>
<evidence type="ECO:0000256" key="2">
    <source>
        <dbReference type="ARBA" id="ARBA00022723"/>
    </source>
</evidence>
<name>A0A7J3I728_9CREN</name>
<evidence type="ECO:0000256" key="5">
    <source>
        <dbReference type="ARBA" id="ARBA00023049"/>
    </source>
</evidence>
<keyword evidence="6" id="KW-0812">Transmembrane</keyword>
<evidence type="ECO:0000256" key="6">
    <source>
        <dbReference type="SAM" id="Phobius"/>
    </source>
</evidence>